<dbReference type="AlphaFoldDB" id="A0A7G1QAK3"/>
<accession>A0A7G1QAK3</accession>
<dbReference type="InterPro" id="IPR011542">
    <property type="entry name" value="SUF_FeS_clus_asmbl_SufD"/>
</dbReference>
<evidence type="ECO:0000313" key="5">
    <source>
        <dbReference type="Proteomes" id="UP000516072"/>
    </source>
</evidence>
<dbReference type="InterPro" id="IPR045595">
    <property type="entry name" value="SufBD_N"/>
</dbReference>
<dbReference type="Pfam" id="PF01458">
    <property type="entry name" value="SUFBD_core"/>
    <property type="match status" value="1"/>
</dbReference>
<dbReference type="RefSeq" id="WP_197743965.1">
    <property type="nucleotide sequence ID" value="NZ_LR778175.1"/>
</dbReference>
<evidence type="ECO:0000259" key="2">
    <source>
        <dbReference type="Pfam" id="PF01458"/>
    </source>
</evidence>
<reference evidence="4 5" key="1">
    <citation type="submission" date="2020-03" db="EMBL/GenBank/DDBJ databases">
        <authorList>
            <person name="Picone N."/>
        </authorList>
    </citation>
    <scope>NUCLEOTIDE SEQUENCE [LARGE SCALE GENOMIC DNA]</scope>
    <source>
        <strain evidence="4">NSCAC1</strain>
    </source>
</reference>
<dbReference type="InterPro" id="IPR037284">
    <property type="entry name" value="SUF_FeS_clus_asmbl_SufBD_sf"/>
</dbReference>
<proteinExistence type="inferred from homology"/>
<dbReference type="InterPro" id="IPR055346">
    <property type="entry name" value="Fe-S_cluster_assembly_SufBD"/>
</dbReference>
<evidence type="ECO:0000256" key="1">
    <source>
        <dbReference type="ARBA" id="ARBA00043967"/>
    </source>
</evidence>
<dbReference type="KEGG" id="ntg:NSCAC_1263"/>
<sequence>MSLITETWKTYLDSYSNLEPSLLGGAQLSWLQKLRHKALDDFISLGLPTTKEENWKYTSVRSLAESQFTSVSPTAFPLEQISRYQQYFFEEDSFFHLVFLDGYFISELSNIKELPPGAVIDSLSHGLNSQEEKIREVLTSTDSSQSFTVLNTAFLAEGTYFYLPTKTVVSKPVHLLFITSNQKETVATHLRNLIILEPESELSIVEHYIGLDENVYFTNTVTHALLSRGAKLEHIKLQEESKKSFHISTIEVQQQEDSQFISRNIALGGQLARTDIYSVLAGQGAHTSLDGLYLLNGVRHVDNHTQISHEQSHTTSKEYYKGILNDKSCAVFNGRVVVHPNTQKVDAQQANHNLLLSKDSEIDTKPELEIYADDVKCTHGATVGQLDKNQIFYLRTRGIPEELAYQLLITAFSEEVVDKIPFISIRKHIKSQINAQFLLEK</sequence>
<keyword evidence="5" id="KW-1185">Reference proteome</keyword>
<dbReference type="NCBIfam" id="TIGR01981">
    <property type="entry name" value="sufD"/>
    <property type="match status" value="1"/>
</dbReference>
<dbReference type="PANTHER" id="PTHR43575:SF1">
    <property type="entry name" value="PROTEIN ABCI7, CHLOROPLASTIC"/>
    <property type="match status" value="1"/>
</dbReference>
<protein>
    <submittedName>
        <fullName evidence="4">Iron-regulated ABC transporter permease protein SufD</fullName>
    </submittedName>
</protein>
<dbReference type="Pfam" id="PF19295">
    <property type="entry name" value="SufBD_N"/>
    <property type="match status" value="1"/>
</dbReference>
<feature type="domain" description="SUF system FeS cluster assembly SufBD core" evidence="2">
    <location>
        <begin position="182"/>
        <end position="412"/>
    </location>
</feature>
<organism evidence="4 5">
    <name type="scientific">Candidatus Nitrosacidococcus tergens</name>
    <dbReference type="NCBI Taxonomy" id="553981"/>
    <lineage>
        <taxon>Bacteria</taxon>
        <taxon>Pseudomonadati</taxon>
        <taxon>Pseudomonadota</taxon>
        <taxon>Gammaproteobacteria</taxon>
        <taxon>Chromatiales</taxon>
        <taxon>Chromatiaceae</taxon>
        <taxon>Candidatus Nitrosacidococcus</taxon>
    </lineage>
</organism>
<dbReference type="SUPFAM" id="SSF101960">
    <property type="entry name" value="Stabilizer of iron transporter SufD"/>
    <property type="match status" value="1"/>
</dbReference>
<dbReference type="InterPro" id="IPR000825">
    <property type="entry name" value="SUF_FeS_clus_asmbl_SufBD_core"/>
</dbReference>
<evidence type="ECO:0000259" key="3">
    <source>
        <dbReference type="Pfam" id="PF19295"/>
    </source>
</evidence>
<comment type="similarity">
    <text evidence="1">Belongs to the iron-sulfur cluster assembly SufBD family.</text>
</comment>
<dbReference type="GO" id="GO:0016226">
    <property type="term" value="P:iron-sulfur cluster assembly"/>
    <property type="evidence" value="ECO:0007669"/>
    <property type="project" value="InterPro"/>
</dbReference>
<dbReference type="PANTHER" id="PTHR43575">
    <property type="entry name" value="PROTEIN ABCI7, CHLOROPLASTIC"/>
    <property type="match status" value="1"/>
</dbReference>
<gene>
    <name evidence="4" type="ORF">NSCAC_1263</name>
</gene>
<dbReference type="Proteomes" id="UP000516072">
    <property type="component" value="Chromosome"/>
</dbReference>
<evidence type="ECO:0000313" key="4">
    <source>
        <dbReference type="EMBL" id="CAB1276621.1"/>
    </source>
</evidence>
<name>A0A7G1QAK3_9GAMM</name>
<dbReference type="EMBL" id="LR778175">
    <property type="protein sequence ID" value="CAB1276621.1"/>
    <property type="molecule type" value="Genomic_DNA"/>
</dbReference>
<feature type="domain" description="SUF system FeS cluster assembly SufBD N-terminal" evidence="3">
    <location>
        <begin position="9"/>
        <end position="174"/>
    </location>
</feature>